<dbReference type="InterPro" id="IPR013087">
    <property type="entry name" value="Znf_C2H2_type"/>
</dbReference>
<reference evidence="9" key="1">
    <citation type="submission" date="2022-08" db="EMBL/GenBank/DDBJ databases">
        <authorList>
            <person name="Marques A."/>
        </authorList>
    </citation>
    <scope>NUCLEOTIDE SEQUENCE</scope>
    <source>
        <strain evidence="9">RhyPub2mFocal</strain>
        <tissue evidence="9">Leaves</tissue>
    </source>
</reference>
<dbReference type="Gene3D" id="3.30.160.60">
    <property type="entry name" value="Classic Zinc Finger"/>
    <property type="match status" value="1"/>
</dbReference>
<dbReference type="GO" id="GO:0005634">
    <property type="term" value="C:nucleus"/>
    <property type="evidence" value="ECO:0007669"/>
    <property type="project" value="TreeGrafter"/>
</dbReference>
<gene>
    <name evidence="9" type="ORF">LUZ62_089922</name>
</gene>
<feature type="domain" description="C2H2-type" evidence="8">
    <location>
        <begin position="104"/>
        <end position="131"/>
    </location>
</feature>
<keyword evidence="1" id="KW-0479">Metal-binding</keyword>
<accession>A0AAV8CM43</accession>
<dbReference type="PROSITE" id="PS00028">
    <property type="entry name" value="ZINC_FINGER_C2H2_1"/>
    <property type="match status" value="2"/>
</dbReference>
<evidence type="ECO:0000313" key="10">
    <source>
        <dbReference type="Proteomes" id="UP001140206"/>
    </source>
</evidence>
<keyword evidence="6" id="KW-0804">Transcription</keyword>
<evidence type="ECO:0000256" key="4">
    <source>
        <dbReference type="ARBA" id="ARBA00022833"/>
    </source>
</evidence>
<dbReference type="AlphaFoldDB" id="A0AAV8CM43"/>
<evidence type="ECO:0000256" key="6">
    <source>
        <dbReference type="ARBA" id="ARBA00023163"/>
    </source>
</evidence>
<evidence type="ECO:0000256" key="2">
    <source>
        <dbReference type="ARBA" id="ARBA00022737"/>
    </source>
</evidence>
<evidence type="ECO:0000256" key="5">
    <source>
        <dbReference type="ARBA" id="ARBA00023015"/>
    </source>
</evidence>
<dbReference type="PROSITE" id="PS50157">
    <property type="entry name" value="ZINC_FINGER_C2H2_2"/>
    <property type="match status" value="2"/>
</dbReference>
<sequence length="180" mass="19561">MVSQAIPSALPNNLTQEEYLSLCLLILKQNHTHGRDTTNDQNIPSKLHFKCSICGKGFSSYQALGGHKSSHRRPMHPGQIEPITSTTPDILNENIGPDGGKGAHRCNVCHKTFSTGQALGGHKRCHYWDGSSVSMSGSGSGSASTLTSVRDFDLNLPPRSGWGEEDEVMSPLPLKKRRLL</sequence>
<keyword evidence="10" id="KW-1185">Reference proteome</keyword>
<dbReference type="PANTHER" id="PTHR45988">
    <property type="entry name" value="C2H2 TYPE ZINC FINGER TRANSCRIPTION FACTOR FAMILY-RELATED"/>
    <property type="match status" value="1"/>
</dbReference>
<evidence type="ECO:0000313" key="9">
    <source>
        <dbReference type="EMBL" id="KAJ4755517.1"/>
    </source>
</evidence>
<evidence type="ECO:0000256" key="7">
    <source>
        <dbReference type="PROSITE-ProRule" id="PRU00042"/>
    </source>
</evidence>
<dbReference type="GO" id="GO:0000976">
    <property type="term" value="F:transcription cis-regulatory region binding"/>
    <property type="evidence" value="ECO:0007669"/>
    <property type="project" value="TreeGrafter"/>
</dbReference>
<keyword evidence="3 7" id="KW-0863">Zinc-finger</keyword>
<dbReference type="EMBL" id="JAMFTS010000005">
    <property type="protein sequence ID" value="KAJ4755517.1"/>
    <property type="molecule type" value="Genomic_DNA"/>
</dbReference>
<name>A0AAV8CM43_9POAL</name>
<dbReference type="GO" id="GO:0003700">
    <property type="term" value="F:DNA-binding transcription factor activity"/>
    <property type="evidence" value="ECO:0007669"/>
    <property type="project" value="InterPro"/>
</dbReference>
<dbReference type="SUPFAM" id="SSF57667">
    <property type="entry name" value="beta-beta-alpha zinc fingers"/>
    <property type="match status" value="1"/>
</dbReference>
<keyword evidence="2" id="KW-0677">Repeat</keyword>
<feature type="domain" description="C2H2-type" evidence="8">
    <location>
        <begin position="49"/>
        <end position="76"/>
    </location>
</feature>
<comment type="caution">
    <text evidence="9">The sequence shown here is derived from an EMBL/GenBank/DDBJ whole genome shotgun (WGS) entry which is preliminary data.</text>
</comment>
<proteinExistence type="predicted"/>
<evidence type="ECO:0000259" key="8">
    <source>
        <dbReference type="PROSITE" id="PS50157"/>
    </source>
</evidence>
<evidence type="ECO:0000256" key="3">
    <source>
        <dbReference type="ARBA" id="ARBA00022771"/>
    </source>
</evidence>
<evidence type="ECO:0000256" key="1">
    <source>
        <dbReference type="ARBA" id="ARBA00022723"/>
    </source>
</evidence>
<keyword evidence="4" id="KW-0862">Zinc</keyword>
<dbReference type="InterPro" id="IPR044653">
    <property type="entry name" value="AZF1/2/3-like"/>
</dbReference>
<dbReference type="InterPro" id="IPR036236">
    <property type="entry name" value="Znf_C2H2_sf"/>
</dbReference>
<protein>
    <submittedName>
        <fullName evidence="9">C2H2-like zinc finger protein</fullName>
    </submittedName>
</protein>
<dbReference type="GO" id="GO:0008270">
    <property type="term" value="F:zinc ion binding"/>
    <property type="evidence" value="ECO:0007669"/>
    <property type="project" value="UniProtKB-KW"/>
</dbReference>
<dbReference type="Pfam" id="PF13912">
    <property type="entry name" value="zf-C2H2_6"/>
    <property type="match status" value="2"/>
</dbReference>
<dbReference type="SMART" id="SM00355">
    <property type="entry name" value="ZnF_C2H2"/>
    <property type="match status" value="2"/>
</dbReference>
<dbReference type="PANTHER" id="PTHR45988:SF44">
    <property type="entry name" value="OS03G0437100 PROTEIN"/>
    <property type="match status" value="1"/>
</dbReference>
<dbReference type="Proteomes" id="UP001140206">
    <property type="component" value="Chromosome 5"/>
</dbReference>
<organism evidence="9 10">
    <name type="scientific">Rhynchospora pubera</name>
    <dbReference type="NCBI Taxonomy" id="906938"/>
    <lineage>
        <taxon>Eukaryota</taxon>
        <taxon>Viridiplantae</taxon>
        <taxon>Streptophyta</taxon>
        <taxon>Embryophyta</taxon>
        <taxon>Tracheophyta</taxon>
        <taxon>Spermatophyta</taxon>
        <taxon>Magnoliopsida</taxon>
        <taxon>Liliopsida</taxon>
        <taxon>Poales</taxon>
        <taxon>Cyperaceae</taxon>
        <taxon>Cyperoideae</taxon>
        <taxon>Rhynchosporeae</taxon>
        <taxon>Rhynchospora</taxon>
    </lineage>
</organism>
<keyword evidence="5" id="KW-0805">Transcription regulation</keyword>